<dbReference type="InterPro" id="IPR018247">
    <property type="entry name" value="EF_Hand_1_Ca_BS"/>
</dbReference>
<dbReference type="SMART" id="SM00054">
    <property type="entry name" value="EFh"/>
    <property type="match status" value="2"/>
</dbReference>
<reference evidence="6" key="1">
    <citation type="submission" date="2020-09" db="EMBL/GenBank/DDBJ databases">
        <title>Comparative genome analyses of four rice-infecting Rhizoctonia solani isolates reveal extensive enrichment of homogalacturonan modification genes.</title>
        <authorList>
            <person name="Lee D.-Y."/>
            <person name="Jeon J."/>
            <person name="Kim K.-T."/>
            <person name="Cheong K."/>
            <person name="Song H."/>
            <person name="Choi G."/>
            <person name="Ko J."/>
            <person name="Opiyo S.O."/>
            <person name="Zuo S."/>
            <person name="Madhav S."/>
            <person name="Lee Y.-H."/>
            <person name="Wang G.-L."/>
        </authorList>
    </citation>
    <scope>NUCLEOTIDE SEQUENCE</scope>
    <source>
        <strain evidence="6">AG1-IA B2</strain>
    </source>
</reference>
<dbReference type="Pfam" id="PF13833">
    <property type="entry name" value="EF-hand_8"/>
    <property type="match status" value="2"/>
</dbReference>
<evidence type="ECO:0000256" key="2">
    <source>
        <dbReference type="ARBA" id="ARBA00022737"/>
    </source>
</evidence>
<keyword evidence="3" id="KW-0106">Calcium</keyword>
<dbReference type="Proteomes" id="UP000614334">
    <property type="component" value="Unassembled WGS sequence"/>
</dbReference>
<evidence type="ECO:0000313" key="6">
    <source>
        <dbReference type="EMBL" id="KAF8748158.1"/>
    </source>
</evidence>
<feature type="compositionally biased region" description="Basic and acidic residues" evidence="4">
    <location>
        <begin position="260"/>
        <end position="274"/>
    </location>
</feature>
<evidence type="ECO:0000256" key="4">
    <source>
        <dbReference type="SAM" id="MobiDB-lite"/>
    </source>
</evidence>
<dbReference type="CDD" id="cd00051">
    <property type="entry name" value="EFh"/>
    <property type="match status" value="2"/>
</dbReference>
<feature type="domain" description="EF-hand" evidence="5">
    <location>
        <begin position="158"/>
        <end position="193"/>
    </location>
</feature>
<feature type="domain" description="EF-hand" evidence="5">
    <location>
        <begin position="106"/>
        <end position="141"/>
    </location>
</feature>
<comment type="caution">
    <text evidence="6">The sequence shown here is derived from an EMBL/GenBank/DDBJ whole genome shotgun (WGS) entry which is preliminary data.</text>
</comment>
<organism evidence="6 7">
    <name type="scientific">Rhizoctonia solani</name>
    <dbReference type="NCBI Taxonomy" id="456999"/>
    <lineage>
        <taxon>Eukaryota</taxon>
        <taxon>Fungi</taxon>
        <taxon>Dikarya</taxon>
        <taxon>Basidiomycota</taxon>
        <taxon>Agaricomycotina</taxon>
        <taxon>Agaricomycetes</taxon>
        <taxon>Cantharellales</taxon>
        <taxon>Ceratobasidiaceae</taxon>
        <taxon>Rhizoctonia</taxon>
    </lineage>
</organism>
<sequence length="274" mass="29500">MLLGGLFTLRVPWAFMKKYPVYAHGLMSHSHIAVIVPSQPLGDLTPWVPRSRVNPVSHLRLVDVFTTIAPASKLILVPADGTEQLEDGDGQITTTELSSLLHALSTPIHDIDNIIAQADANEDGALDLGEFLLLMSEKLNSGQKTDTELRQVFDRDQLTDQELAMIMREVDADGDGRVSFEDDAWAALALLLQASGIMTYGTDGNLSVGIGLEGLGPFYPPQQGGGLNPGLAGSGEAAAFHATGPQIPNEEVLSTLDKPLSPEELKKREEELNK</sequence>
<proteinExistence type="predicted"/>
<dbReference type="EMBL" id="JACYCF010000045">
    <property type="protein sequence ID" value="KAF8748158.1"/>
    <property type="molecule type" value="Genomic_DNA"/>
</dbReference>
<dbReference type="SUPFAM" id="SSF47473">
    <property type="entry name" value="EF-hand"/>
    <property type="match status" value="1"/>
</dbReference>
<evidence type="ECO:0000259" key="5">
    <source>
        <dbReference type="PROSITE" id="PS50222"/>
    </source>
</evidence>
<dbReference type="PROSITE" id="PS50222">
    <property type="entry name" value="EF_HAND_2"/>
    <property type="match status" value="2"/>
</dbReference>
<protein>
    <submittedName>
        <fullName evidence="6">Calmodulin-like protein</fullName>
    </submittedName>
</protein>
<name>A0A8H7LWQ2_9AGAM</name>
<gene>
    <name evidence="6" type="ORF">RHS01_10991</name>
</gene>
<feature type="region of interest" description="Disordered" evidence="4">
    <location>
        <begin position="221"/>
        <end position="274"/>
    </location>
</feature>
<keyword evidence="1" id="KW-0479">Metal-binding</keyword>
<dbReference type="InterPro" id="IPR039647">
    <property type="entry name" value="EF_hand_pair_protein_CML-like"/>
</dbReference>
<evidence type="ECO:0000256" key="1">
    <source>
        <dbReference type="ARBA" id="ARBA00022723"/>
    </source>
</evidence>
<dbReference type="GO" id="GO:0005509">
    <property type="term" value="F:calcium ion binding"/>
    <property type="evidence" value="ECO:0007669"/>
    <property type="project" value="InterPro"/>
</dbReference>
<dbReference type="PANTHER" id="PTHR10891">
    <property type="entry name" value="EF-HAND CALCIUM-BINDING DOMAIN CONTAINING PROTEIN"/>
    <property type="match status" value="1"/>
</dbReference>
<dbReference type="InterPro" id="IPR002048">
    <property type="entry name" value="EF_hand_dom"/>
</dbReference>
<dbReference type="InterPro" id="IPR011992">
    <property type="entry name" value="EF-hand-dom_pair"/>
</dbReference>
<evidence type="ECO:0000256" key="3">
    <source>
        <dbReference type="ARBA" id="ARBA00022837"/>
    </source>
</evidence>
<dbReference type="PROSITE" id="PS00018">
    <property type="entry name" value="EF_HAND_1"/>
    <property type="match status" value="1"/>
</dbReference>
<accession>A0A8H7LWQ2</accession>
<dbReference type="AlphaFoldDB" id="A0A8H7LWQ2"/>
<evidence type="ECO:0000313" key="7">
    <source>
        <dbReference type="Proteomes" id="UP000614334"/>
    </source>
</evidence>
<dbReference type="Gene3D" id="1.10.238.10">
    <property type="entry name" value="EF-hand"/>
    <property type="match status" value="2"/>
</dbReference>
<keyword evidence="2" id="KW-0677">Repeat</keyword>